<keyword evidence="3" id="KW-1185">Reference proteome</keyword>
<evidence type="ECO:0000313" key="2">
    <source>
        <dbReference type="EMBL" id="WOB10600.1"/>
    </source>
</evidence>
<gene>
    <name evidence="2" type="ORF">RXV79_11195</name>
</gene>
<feature type="signal peptide" evidence="1">
    <location>
        <begin position="1"/>
        <end position="28"/>
    </location>
</feature>
<dbReference type="Proteomes" id="UP001303946">
    <property type="component" value="Chromosome"/>
</dbReference>
<reference evidence="2 3" key="1">
    <citation type="submission" date="2023-10" db="EMBL/GenBank/DDBJ databases">
        <title>Bacteria for the degradation of biodegradable plastic PBAT(Polybutylene adipate terephthalate).</title>
        <authorList>
            <person name="Weon H.-Y."/>
            <person name="Yeon J."/>
        </authorList>
    </citation>
    <scope>NUCLEOTIDE SEQUENCE [LARGE SCALE GENOMIC DNA]</scope>
    <source>
        <strain evidence="2 3">SBD 7-3</strain>
    </source>
</reference>
<protein>
    <submittedName>
        <fullName evidence="2">L,D-transpeptidase</fullName>
        <ecNumber evidence="2">2.-.-.-</ecNumber>
    </submittedName>
</protein>
<dbReference type="CDD" id="cd16913">
    <property type="entry name" value="YkuD_like"/>
    <property type="match status" value="1"/>
</dbReference>
<dbReference type="EC" id="2.-.-.-" evidence="2"/>
<feature type="chain" id="PRO_5047117020" evidence="1">
    <location>
        <begin position="29"/>
        <end position="267"/>
    </location>
</feature>
<evidence type="ECO:0000256" key="1">
    <source>
        <dbReference type="SAM" id="SignalP"/>
    </source>
</evidence>
<dbReference type="EMBL" id="CP136336">
    <property type="protein sequence ID" value="WOB10600.1"/>
    <property type="molecule type" value="Genomic_DNA"/>
</dbReference>
<dbReference type="RefSeq" id="WP_316703500.1">
    <property type="nucleotide sequence ID" value="NZ_CP136336.1"/>
</dbReference>
<proteinExistence type="predicted"/>
<organism evidence="2 3">
    <name type="scientific">Piscinibacter gummiphilus</name>
    <dbReference type="NCBI Taxonomy" id="946333"/>
    <lineage>
        <taxon>Bacteria</taxon>
        <taxon>Pseudomonadati</taxon>
        <taxon>Pseudomonadota</taxon>
        <taxon>Betaproteobacteria</taxon>
        <taxon>Burkholderiales</taxon>
        <taxon>Sphaerotilaceae</taxon>
        <taxon>Piscinibacter</taxon>
    </lineage>
</organism>
<sequence length="267" mass="28934">MGTNPSSCVARCRRVVAALLIAWLPALAAVAADAPLRSDFAVSVPRALDPPEIVVATYGVLLDDALAKHDLVLLREQFVLLVDRAPAVQAALVLWGSSTTGWSLVGAAPVSTGLPGRFEHFTTPLGVFEHSLANPDFRAEGTRNEFGIRGYGRRGMRVFDFGWVAAPKGWGDRAWSTMRLQVHATDPDVLEPRLGTAQSKGCIRIPAALNEFIDVNGVLDADYDEALDAGRTLWVLRPDRRRHAAAGRWLVVIDSEALARPAWAMPP</sequence>
<accession>A0ABZ0D029</accession>
<keyword evidence="2" id="KW-0808">Transferase</keyword>
<dbReference type="InterPro" id="IPR005490">
    <property type="entry name" value="LD_TPept_cat_dom"/>
</dbReference>
<name>A0ABZ0D029_9BURK</name>
<evidence type="ECO:0000313" key="3">
    <source>
        <dbReference type="Proteomes" id="UP001303946"/>
    </source>
</evidence>
<keyword evidence="1" id="KW-0732">Signal</keyword>
<dbReference type="GO" id="GO:0016740">
    <property type="term" value="F:transferase activity"/>
    <property type="evidence" value="ECO:0007669"/>
    <property type="project" value="UniProtKB-KW"/>
</dbReference>